<feature type="compositionally biased region" description="Basic residues" evidence="1">
    <location>
        <begin position="229"/>
        <end position="238"/>
    </location>
</feature>
<dbReference type="AlphaFoldDB" id="A0A7S2BL03"/>
<reference evidence="2" key="1">
    <citation type="submission" date="2021-01" db="EMBL/GenBank/DDBJ databases">
        <authorList>
            <person name="Corre E."/>
            <person name="Pelletier E."/>
            <person name="Niang G."/>
            <person name="Scheremetjew M."/>
            <person name="Finn R."/>
            <person name="Kale V."/>
            <person name="Holt S."/>
            <person name="Cochrane G."/>
            <person name="Meng A."/>
            <person name="Brown T."/>
            <person name="Cohen L."/>
        </authorList>
    </citation>
    <scope>NUCLEOTIDE SEQUENCE</scope>
    <source>
        <strain evidence="2">CCMP1381</strain>
    </source>
</reference>
<organism evidence="2">
    <name type="scientific">Octactis speculum</name>
    <dbReference type="NCBI Taxonomy" id="3111310"/>
    <lineage>
        <taxon>Eukaryota</taxon>
        <taxon>Sar</taxon>
        <taxon>Stramenopiles</taxon>
        <taxon>Ochrophyta</taxon>
        <taxon>Dictyochophyceae</taxon>
        <taxon>Dictyochales</taxon>
        <taxon>Dictyochaceae</taxon>
        <taxon>Octactis</taxon>
    </lineage>
</organism>
<feature type="compositionally biased region" description="Basic and acidic residues" evidence="1">
    <location>
        <begin position="180"/>
        <end position="200"/>
    </location>
</feature>
<sequence>MEVVAAAQKWTGQVKMTQPKKETAGFPWPVTVTREIPRTSKASSWEVWEIKVKLRVHGKGNPGEVPPVSVDVTCDVELPSEVKTKMEAMVMATWTAKLGSRQAGEWFIAPVFSWVEANYVELLQCIPVFVNRFISVNAAGANEWRYTILEPTVVEAPEEEEELTEEQMMAELARRKREIERRLKDEEEREELARQRRAEAELSGPKPKQLSKKEQQELNERKRGQGNRTAKRAPRRNKSAAGDDE</sequence>
<accession>A0A7S2BL03</accession>
<feature type="region of interest" description="Disordered" evidence="1">
    <location>
        <begin position="180"/>
        <end position="245"/>
    </location>
</feature>
<proteinExistence type="predicted"/>
<feature type="compositionally biased region" description="Basic and acidic residues" evidence="1">
    <location>
        <begin position="211"/>
        <end position="223"/>
    </location>
</feature>
<gene>
    <name evidence="2" type="ORF">DSPE1174_LOCUS8288</name>
</gene>
<protein>
    <submittedName>
        <fullName evidence="2">Uncharacterized protein</fullName>
    </submittedName>
</protein>
<evidence type="ECO:0000313" key="2">
    <source>
        <dbReference type="EMBL" id="CAD9399677.1"/>
    </source>
</evidence>
<name>A0A7S2BL03_9STRA</name>
<dbReference type="EMBL" id="HBGS01015822">
    <property type="protein sequence ID" value="CAD9399677.1"/>
    <property type="molecule type" value="Transcribed_RNA"/>
</dbReference>
<evidence type="ECO:0000256" key="1">
    <source>
        <dbReference type="SAM" id="MobiDB-lite"/>
    </source>
</evidence>